<dbReference type="EMBL" id="LKMD01000100">
    <property type="protein sequence ID" value="PIB01603.1"/>
    <property type="molecule type" value="Genomic_DNA"/>
</dbReference>
<feature type="chain" id="PRO_5013713972" description="Extracellular membrane protein CFEM domain-containing protein" evidence="3">
    <location>
        <begin position="25"/>
        <end position="240"/>
    </location>
</feature>
<evidence type="ECO:0000313" key="4">
    <source>
        <dbReference type="EMBL" id="PIB01603.1"/>
    </source>
</evidence>
<dbReference type="CDD" id="cd12087">
    <property type="entry name" value="TM_EGFR-like"/>
    <property type="match status" value="1"/>
</dbReference>
<feature type="region of interest" description="Disordered" evidence="1">
    <location>
        <begin position="194"/>
        <end position="240"/>
    </location>
</feature>
<dbReference type="EMBL" id="CP134185">
    <property type="protein sequence ID" value="WPA97575.1"/>
    <property type="molecule type" value="Genomic_DNA"/>
</dbReference>
<feature type="transmembrane region" description="Helical" evidence="2">
    <location>
        <begin position="141"/>
        <end position="163"/>
    </location>
</feature>
<gene>
    <name evidence="4" type="ORF">CB0940_02259</name>
    <name evidence="5" type="ORF">RHO25_002185</name>
</gene>
<dbReference type="OrthoDB" id="10544396at2759"/>
<keyword evidence="7" id="KW-1185">Reference proteome</keyword>
<dbReference type="Proteomes" id="UP000230605">
    <property type="component" value="Chromosome 1"/>
</dbReference>
<dbReference type="Proteomes" id="UP001302367">
    <property type="component" value="Chromosome 2"/>
</dbReference>
<dbReference type="AlphaFoldDB" id="A0A2G5IAV4"/>
<evidence type="ECO:0000313" key="7">
    <source>
        <dbReference type="Proteomes" id="UP001302367"/>
    </source>
</evidence>
<feature type="compositionally biased region" description="Basic and acidic residues" evidence="1">
    <location>
        <begin position="102"/>
        <end position="112"/>
    </location>
</feature>
<evidence type="ECO:0000313" key="5">
    <source>
        <dbReference type="EMBL" id="WPA97575.1"/>
    </source>
</evidence>
<feature type="compositionally biased region" description="Basic and acidic residues" evidence="1">
    <location>
        <begin position="218"/>
        <end position="240"/>
    </location>
</feature>
<evidence type="ECO:0000313" key="6">
    <source>
        <dbReference type="Proteomes" id="UP000230605"/>
    </source>
</evidence>
<evidence type="ECO:0000256" key="2">
    <source>
        <dbReference type="SAM" id="Phobius"/>
    </source>
</evidence>
<reference evidence="4 6" key="1">
    <citation type="submission" date="2015-10" db="EMBL/GenBank/DDBJ databases">
        <title>The cercosporin biosynthetic gene cluster was horizontally transferred to several fungal lineages and shown to be expanded in Cercospora beticola based on microsynteny with recipient genomes.</title>
        <authorList>
            <person name="De Jonge R."/>
            <person name="Ebert M.K."/>
            <person name="Suttle J.C."/>
            <person name="Jurick Ii W.M."/>
            <person name="Secor G.A."/>
            <person name="Thomma B.P."/>
            <person name="Van De Peer Y."/>
            <person name="Bolton M.D."/>
        </authorList>
    </citation>
    <scope>NUCLEOTIDE SEQUENCE [LARGE SCALE GENOMIC DNA]</scope>
    <source>
        <strain evidence="4 6">09-40</strain>
    </source>
</reference>
<sequence length="240" mass="26341">MPWSPTITALRALALPLFLATASAIAMDPDHIPRQADCLTNCRSATTPNQNTNFCSDVAWINTFNACLSCAIPAKISDTFREPIQYLASRCGYEVKFPSPDENQHQNIEGKLRPLPLPSNSNRNTNLPRSDHKSTGPSVPAIAGGVIGAILALAALFILILYLDRRRRKRQQSEQRVTEEHMKCVSEIFGFANTGPAGATPTRGPHSRNVSETYSVGDGKDSMTKQRDSVDSMEKERSRA</sequence>
<feature type="signal peptide" evidence="3">
    <location>
        <begin position="1"/>
        <end position="24"/>
    </location>
</feature>
<keyword evidence="2" id="KW-0812">Transmembrane</keyword>
<keyword evidence="3" id="KW-0732">Signal</keyword>
<keyword evidence="2" id="KW-0472">Membrane</keyword>
<keyword evidence="2" id="KW-1133">Transmembrane helix</keyword>
<evidence type="ECO:0000256" key="1">
    <source>
        <dbReference type="SAM" id="MobiDB-lite"/>
    </source>
</evidence>
<evidence type="ECO:0008006" key="8">
    <source>
        <dbReference type="Google" id="ProtNLM"/>
    </source>
</evidence>
<reference evidence="5 7" key="2">
    <citation type="submission" date="2023-09" db="EMBL/GenBank/DDBJ databases">
        <title>Complete-Gapless Cercospora beticola genome.</title>
        <authorList>
            <person name="Wyatt N.A."/>
            <person name="Spanner R.E."/>
            <person name="Bolton M.D."/>
        </authorList>
    </citation>
    <scope>NUCLEOTIDE SEQUENCE [LARGE SCALE GENOMIC DNA]</scope>
    <source>
        <strain evidence="5">Cb09-40</strain>
    </source>
</reference>
<organism evidence="4 6">
    <name type="scientific">Cercospora beticola</name>
    <name type="common">Sugarbeet leaf spot fungus</name>
    <dbReference type="NCBI Taxonomy" id="122368"/>
    <lineage>
        <taxon>Eukaryota</taxon>
        <taxon>Fungi</taxon>
        <taxon>Dikarya</taxon>
        <taxon>Ascomycota</taxon>
        <taxon>Pezizomycotina</taxon>
        <taxon>Dothideomycetes</taxon>
        <taxon>Dothideomycetidae</taxon>
        <taxon>Mycosphaerellales</taxon>
        <taxon>Mycosphaerellaceae</taxon>
        <taxon>Cercospora</taxon>
    </lineage>
</organism>
<accession>A0A2G5IAV4</accession>
<feature type="region of interest" description="Disordered" evidence="1">
    <location>
        <begin position="99"/>
        <end position="137"/>
    </location>
</feature>
<feature type="compositionally biased region" description="Polar residues" evidence="1">
    <location>
        <begin position="118"/>
        <end position="128"/>
    </location>
</feature>
<name>A0A2G5IAV4_CERBT</name>
<protein>
    <recommendedName>
        <fullName evidence="8">Extracellular membrane protein CFEM domain-containing protein</fullName>
    </recommendedName>
</protein>
<evidence type="ECO:0000256" key="3">
    <source>
        <dbReference type="SAM" id="SignalP"/>
    </source>
</evidence>
<proteinExistence type="predicted"/>